<gene>
    <name evidence="9" type="ORF">KI387_002998</name>
</gene>
<dbReference type="GO" id="GO:0016887">
    <property type="term" value="F:ATP hydrolysis activity"/>
    <property type="evidence" value="ECO:0007669"/>
    <property type="project" value="InterPro"/>
</dbReference>
<sequence length="385" mass="42596">SSFSWTVGLKEFAHPATESFSTVGAIGPTFFLAAAMFGFVIQLGSILTEKELKLRQAMSIMGLYDSVYWLTWLTWEGLLTLLSAILLILFGMIFQFDFFLHNSFEILFLTFFLFQFNMVGFAFMLSTFISKSSSATSVGFSVYIIGFITQLVTTFGFPYSDTYSKNLRTIWSIFPPNLFSKGLSLLGDATSTKQDEGISWSSRSKCPSVDSDCVITLDDIFKWLTATFFVWFILAIYFDNVLPDVNGVQKSWFYLLKPSYWTGKASNQVEGGGCCSCTGSIPPLSESIPDDEDVAEEESIVKHQTTENTPDPSVAVQVRGLVKTFPGIRNMVGCKCKTTAPYHAVKGLWVNFEKDKLFCLLGPNGAGKTTTINCLTGITPITAGD</sequence>
<feature type="non-terminal residue" evidence="9">
    <location>
        <position position="1"/>
    </location>
</feature>
<feature type="domain" description="ABC transporter" evidence="7">
    <location>
        <begin position="347"/>
        <end position="384"/>
    </location>
</feature>
<evidence type="ECO:0008006" key="11">
    <source>
        <dbReference type="Google" id="ProtNLM"/>
    </source>
</evidence>
<dbReference type="OMA" id="VIDTECA"/>
<dbReference type="Proteomes" id="UP000824469">
    <property type="component" value="Unassembled WGS sequence"/>
</dbReference>
<reference evidence="9 10" key="1">
    <citation type="journal article" date="2021" name="Nat. Plants">
        <title>The Taxus genome provides insights into paclitaxel biosynthesis.</title>
        <authorList>
            <person name="Xiong X."/>
            <person name="Gou J."/>
            <person name="Liao Q."/>
            <person name="Li Y."/>
            <person name="Zhou Q."/>
            <person name="Bi G."/>
            <person name="Li C."/>
            <person name="Du R."/>
            <person name="Wang X."/>
            <person name="Sun T."/>
            <person name="Guo L."/>
            <person name="Liang H."/>
            <person name="Lu P."/>
            <person name="Wu Y."/>
            <person name="Zhang Z."/>
            <person name="Ro D.K."/>
            <person name="Shang Y."/>
            <person name="Huang S."/>
            <person name="Yan J."/>
        </authorList>
    </citation>
    <scope>NUCLEOTIDE SEQUENCE [LARGE SCALE GENOMIC DNA]</scope>
    <source>
        <strain evidence="9">Ta-2019</strain>
    </source>
</reference>
<evidence type="ECO:0000256" key="2">
    <source>
        <dbReference type="ARBA" id="ARBA00008526"/>
    </source>
</evidence>
<evidence type="ECO:0000256" key="3">
    <source>
        <dbReference type="ARBA" id="ARBA00022692"/>
    </source>
</evidence>
<dbReference type="InterPro" id="IPR026082">
    <property type="entry name" value="ABCA"/>
</dbReference>
<dbReference type="InterPro" id="IPR003439">
    <property type="entry name" value="ABC_transporter-like_ATP-bd"/>
</dbReference>
<evidence type="ECO:0000259" key="8">
    <source>
        <dbReference type="Pfam" id="PF12698"/>
    </source>
</evidence>
<name>A0AA38LQD9_TAXCH</name>
<dbReference type="GO" id="GO:0005524">
    <property type="term" value="F:ATP binding"/>
    <property type="evidence" value="ECO:0007669"/>
    <property type="project" value="InterPro"/>
</dbReference>
<evidence type="ECO:0000313" key="10">
    <source>
        <dbReference type="Proteomes" id="UP000824469"/>
    </source>
</evidence>
<feature type="transmembrane region" description="Helical" evidence="6">
    <location>
        <begin position="106"/>
        <end position="128"/>
    </location>
</feature>
<comment type="subcellular location">
    <subcellularLocation>
        <location evidence="1">Membrane</location>
        <topology evidence="1">Multi-pass membrane protein</topology>
    </subcellularLocation>
</comment>
<keyword evidence="5 6" id="KW-0472">Membrane</keyword>
<evidence type="ECO:0000256" key="4">
    <source>
        <dbReference type="ARBA" id="ARBA00022989"/>
    </source>
</evidence>
<feature type="transmembrane region" description="Helical" evidence="6">
    <location>
        <begin position="67"/>
        <end position="94"/>
    </location>
</feature>
<proteinExistence type="inferred from homology"/>
<dbReference type="Pfam" id="PF00005">
    <property type="entry name" value="ABC_tran"/>
    <property type="match status" value="1"/>
</dbReference>
<evidence type="ECO:0000256" key="5">
    <source>
        <dbReference type="ARBA" id="ARBA00023136"/>
    </source>
</evidence>
<feature type="non-terminal residue" evidence="9">
    <location>
        <position position="385"/>
    </location>
</feature>
<feature type="transmembrane region" description="Helical" evidence="6">
    <location>
        <begin position="140"/>
        <end position="159"/>
    </location>
</feature>
<dbReference type="Pfam" id="PF12698">
    <property type="entry name" value="ABC2_membrane_3"/>
    <property type="match status" value="1"/>
</dbReference>
<dbReference type="EMBL" id="JAHRHJ020000001">
    <property type="protein sequence ID" value="KAH9330890.1"/>
    <property type="molecule type" value="Genomic_DNA"/>
</dbReference>
<comment type="caution">
    <text evidence="9">The sequence shown here is derived from an EMBL/GenBank/DDBJ whole genome shotgun (WGS) entry which is preliminary data.</text>
</comment>
<comment type="similarity">
    <text evidence="2">Belongs to the ABC transporter superfamily. ABCA family. CPR flippase (TC 3.A.1.211) subfamily.</text>
</comment>
<dbReference type="GO" id="GO:0005319">
    <property type="term" value="F:lipid transporter activity"/>
    <property type="evidence" value="ECO:0007669"/>
    <property type="project" value="TreeGrafter"/>
</dbReference>
<protein>
    <recommendedName>
        <fullName evidence="11">ABC transporter domain-containing protein</fullName>
    </recommendedName>
</protein>
<dbReference type="SUPFAM" id="SSF52540">
    <property type="entry name" value="P-loop containing nucleoside triphosphate hydrolases"/>
    <property type="match status" value="1"/>
</dbReference>
<evidence type="ECO:0000256" key="1">
    <source>
        <dbReference type="ARBA" id="ARBA00004141"/>
    </source>
</evidence>
<keyword evidence="4 6" id="KW-1133">Transmembrane helix</keyword>
<feature type="transmembrane region" description="Helical" evidence="6">
    <location>
        <begin position="20"/>
        <end position="47"/>
    </location>
</feature>
<keyword evidence="3 6" id="KW-0812">Transmembrane</keyword>
<dbReference type="InterPro" id="IPR013525">
    <property type="entry name" value="ABC2_TM"/>
</dbReference>
<dbReference type="GO" id="GO:0140359">
    <property type="term" value="F:ABC-type transporter activity"/>
    <property type="evidence" value="ECO:0007669"/>
    <property type="project" value="InterPro"/>
</dbReference>
<evidence type="ECO:0000256" key="6">
    <source>
        <dbReference type="SAM" id="Phobius"/>
    </source>
</evidence>
<dbReference type="PANTHER" id="PTHR19229">
    <property type="entry name" value="ATP-BINDING CASSETTE TRANSPORTER SUBFAMILY A ABCA"/>
    <property type="match status" value="1"/>
</dbReference>
<evidence type="ECO:0000259" key="7">
    <source>
        <dbReference type="Pfam" id="PF00005"/>
    </source>
</evidence>
<evidence type="ECO:0000313" key="9">
    <source>
        <dbReference type="EMBL" id="KAH9330890.1"/>
    </source>
</evidence>
<keyword evidence="10" id="KW-1185">Reference proteome</keyword>
<dbReference type="Gene3D" id="3.40.50.300">
    <property type="entry name" value="P-loop containing nucleotide triphosphate hydrolases"/>
    <property type="match status" value="1"/>
</dbReference>
<feature type="domain" description="ABC-2 type transporter transmembrane" evidence="8">
    <location>
        <begin position="18"/>
        <end position="237"/>
    </location>
</feature>
<dbReference type="GO" id="GO:0016020">
    <property type="term" value="C:membrane"/>
    <property type="evidence" value="ECO:0007669"/>
    <property type="project" value="UniProtKB-SubCell"/>
</dbReference>
<dbReference type="InterPro" id="IPR027417">
    <property type="entry name" value="P-loop_NTPase"/>
</dbReference>
<organism evidence="9 10">
    <name type="scientific">Taxus chinensis</name>
    <name type="common">Chinese yew</name>
    <name type="synonym">Taxus wallichiana var. chinensis</name>
    <dbReference type="NCBI Taxonomy" id="29808"/>
    <lineage>
        <taxon>Eukaryota</taxon>
        <taxon>Viridiplantae</taxon>
        <taxon>Streptophyta</taxon>
        <taxon>Embryophyta</taxon>
        <taxon>Tracheophyta</taxon>
        <taxon>Spermatophyta</taxon>
        <taxon>Pinopsida</taxon>
        <taxon>Pinidae</taxon>
        <taxon>Conifers II</taxon>
        <taxon>Cupressales</taxon>
        <taxon>Taxaceae</taxon>
        <taxon>Taxus</taxon>
    </lineage>
</organism>
<dbReference type="AlphaFoldDB" id="A0AA38LQD9"/>
<feature type="transmembrane region" description="Helical" evidence="6">
    <location>
        <begin position="220"/>
        <end position="238"/>
    </location>
</feature>
<accession>A0AA38LQD9</accession>
<dbReference type="PANTHER" id="PTHR19229:SF205">
    <property type="entry name" value="ABC TRANSPORTER A FAMILY MEMBER 1-RELATED"/>
    <property type="match status" value="1"/>
</dbReference>